<dbReference type="Gene3D" id="3.30.420.40">
    <property type="match status" value="2"/>
</dbReference>
<dbReference type="Pfam" id="PF00022">
    <property type="entry name" value="Actin"/>
    <property type="match status" value="2"/>
</dbReference>
<evidence type="ECO:0000256" key="2">
    <source>
        <dbReference type="RuleBase" id="RU000487"/>
    </source>
</evidence>
<name>A0A0V0J358_SCHSO</name>
<reference evidence="4" key="1">
    <citation type="submission" date="2016-01" db="EMBL/GenBank/DDBJ databases">
        <title>Reference transcriptome for the parasite Schistocephalus solidus: insights into the molecular evolution of parasitism.</title>
        <authorList>
            <person name="Hebert F.O."/>
            <person name="Grambauer S."/>
            <person name="Barber I."/>
            <person name="Landry C.R."/>
            <person name="Aubin-Horth N."/>
        </authorList>
    </citation>
    <scope>NUCLEOTIDE SEQUENCE</scope>
</reference>
<sequence>MPPTYKDYSRNHEVTVGELYTATRPPTSRGKENIPDPRRKTNYASGDLSRRSNEKPNRTQKLDQSLQERVKEFHEWKNPAFQQRANSGNLFTNDLLYQQPLTQQGRRQPGPSTVRSFVSVESNDTGTYQEVQQTCANDYLSSAEQSKQFVSLELTELPEVNHAQPLQSLSNGSSTVRDDFYAFKGKDYTVLRNAKPTQFPYESPAATAKEKKKTVVIDLGSCFVRAGVLRHQPAPPEVCFPTVLSFRSHSNKSDFSNGAVAFVNQAIAVGDKVFKTLFSETPSGQKFIFPLRQNRIGEATAHEYPDIEISILREVFAKLHIDPADYKVLLTLPTRASALRPNFLAALFSEFGVSAVAIMSAFRAALQTAKTSTCLVINFGCDLEILPVCQGSLIEGGRSLVGQFGENIVNNMLANLIDVGVITTKEETLCFSQYIFKRAAFVDNDALASEDIEIDMSEFGCKSTKNLRISAELRKVSTEGIFKPSKTNYFDPNAPSLTKLLRQSLKACPMEFRQDLCTNVLLVGEYATIEGLQHRIVTEMQRFLPKSTRLAVKSVPDSAEAAYIGGCLTCAILQGPKAPECDWFRFMEPAMWNSIKASAPGGRPLVDRLNAEMCWP</sequence>
<gene>
    <name evidence="4" type="primary">ACT9</name>
    <name evidence="4" type="ORF">TR119962</name>
</gene>
<comment type="similarity">
    <text evidence="2">Belongs to the actin family.</text>
</comment>
<comment type="function">
    <text evidence="1">Actins are highly conserved proteins that are involved in various types of cell motility and are ubiquitously expressed in all eukaryotic cells.</text>
</comment>
<dbReference type="PANTHER" id="PTHR11937">
    <property type="entry name" value="ACTIN"/>
    <property type="match status" value="1"/>
</dbReference>
<proteinExistence type="inferred from homology"/>
<feature type="compositionally biased region" description="Basic and acidic residues" evidence="3">
    <location>
        <begin position="48"/>
        <end position="65"/>
    </location>
</feature>
<dbReference type="EMBL" id="GEEE01003140">
    <property type="protein sequence ID" value="JAP60085.1"/>
    <property type="molecule type" value="Transcribed_RNA"/>
</dbReference>
<protein>
    <submittedName>
        <fullName evidence="4">Putative actin-9</fullName>
    </submittedName>
</protein>
<evidence type="ECO:0000256" key="3">
    <source>
        <dbReference type="SAM" id="MobiDB-lite"/>
    </source>
</evidence>
<dbReference type="Gene3D" id="3.90.640.10">
    <property type="entry name" value="Actin, Chain A, domain 4"/>
    <property type="match status" value="1"/>
</dbReference>
<dbReference type="InterPro" id="IPR043129">
    <property type="entry name" value="ATPase_NBD"/>
</dbReference>
<dbReference type="SMART" id="SM00268">
    <property type="entry name" value="ACTIN"/>
    <property type="match status" value="1"/>
</dbReference>
<dbReference type="InterPro" id="IPR004000">
    <property type="entry name" value="Actin"/>
</dbReference>
<feature type="region of interest" description="Disordered" evidence="3">
    <location>
        <begin position="1"/>
        <end position="65"/>
    </location>
</feature>
<accession>A0A0V0J358</accession>
<evidence type="ECO:0000256" key="1">
    <source>
        <dbReference type="ARBA" id="ARBA00003520"/>
    </source>
</evidence>
<evidence type="ECO:0000313" key="4">
    <source>
        <dbReference type="EMBL" id="JAP60085.1"/>
    </source>
</evidence>
<dbReference type="SUPFAM" id="SSF53067">
    <property type="entry name" value="Actin-like ATPase domain"/>
    <property type="match status" value="2"/>
</dbReference>
<dbReference type="AlphaFoldDB" id="A0A0V0J358"/>
<feature type="compositionally biased region" description="Basic and acidic residues" evidence="3">
    <location>
        <begin position="29"/>
        <end position="39"/>
    </location>
</feature>
<organism evidence="4">
    <name type="scientific">Schistocephalus solidus</name>
    <name type="common">Tapeworm</name>
    <dbReference type="NCBI Taxonomy" id="70667"/>
    <lineage>
        <taxon>Eukaryota</taxon>
        <taxon>Metazoa</taxon>
        <taxon>Spiralia</taxon>
        <taxon>Lophotrochozoa</taxon>
        <taxon>Platyhelminthes</taxon>
        <taxon>Cestoda</taxon>
        <taxon>Eucestoda</taxon>
        <taxon>Diphyllobothriidea</taxon>
        <taxon>Diphyllobothriidae</taxon>
        <taxon>Schistocephalus</taxon>
    </lineage>
</organism>